<dbReference type="Gene3D" id="3.30.360.10">
    <property type="entry name" value="Dihydrodipicolinate Reductase, domain 2"/>
    <property type="match status" value="1"/>
</dbReference>
<dbReference type="Proteomes" id="UP001209570">
    <property type="component" value="Unassembled WGS sequence"/>
</dbReference>
<dbReference type="GO" id="GO:0006096">
    <property type="term" value="P:glycolytic process"/>
    <property type="evidence" value="ECO:0007669"/>
    <property type="project" value="TreeGrafter"/>
</dbReference>
<feature type="domain" description="Glyceraldehyde 3-phosphate dehydrogenase catalytic" evidence="3">
    <location>
        <begin position="2"/>
        <end position="64"/>
    </location>
</feature>
<dbReference type="AlphaFoldDB" id="A0AAD5Q202"/>
<dbReference type="PANTHER" id="PTHR10836">
    <property type="entry name" value="GLYCERALDEHYDE 3-PHOSPHATE DEHYDROGENASE"/>
    <property type="match status" value="1"/>
</dbReference>
<reference evidence="4" key="1">
    <citation type="submission" date="2021-12" db="EMBL/GenBank/DDBJ databases">
        <title>Prjna785345.</title>
        <authorList>
            <person name="Rujirawat T."/>
            <person name="Krajaejun T."/>
        </authorList>
    </citation>
    <scope>NUCLEOTIDE SEQUENCE</scope>
    <source>
        <strain evidence="4">Pi057C3</strain>
    </source>
</reference>
<comment type="caution">
    <text evidence="4">The sequence shown here is derived from an EMBL/GenBank/DDBJ whole genome shotgun (WGS) entry which is preliminary data.</text>
</comment>
<dbReference type="GO" id="GO:0004365">
    <property type="term" value="F:glyceraldehyde-3-phosphate dehydrogenase (NAD+) (phosphorylating) activity"/>
    <property type="evidence" value="ECO:0007669"/>
    <property type="project" value="TreeGrafter"/>
</dbReference>
<protein>
    <recommendedName>
        <fullName evidence="3">Glyceraldehyde 3-phosphate dehydrogenase catalytic domain-containing protein</fullName>
    </recommendedName>
</protein>
<evidence type="ECO:0000256" key="2">
    <source>
        <dbReference type="ARBA" id="ARBA00023002"/>
    </source>
</evidence>
<name>A0AAD5Q202_PYTIN</name>
<evidence type="ECO:0000256" key="1">
    <source>
        <dbReference type="ARBA" id="ARBA00007406"/>
    </source>
</evidence>
<dbReference type="InterPro" id="IPR020831">
    <property type="entry name" value="GlycerAld/Erythrose_P_DH"/>
</dbReference>
<evidence type="ECO:0000313" key="4">
    <source>
        <dbReference type="EMBL" id="KAJ0388749.1"/>
    </source>
</evidence>
<keyword evidence="5" id="KW-1185">Reference proteome</keyword>
<keyword evidence="2" id="KW-0560">Oxidoreductase</keyword>
<dbReference type="EMBL" id="JAKCXM010006738">
    <property type="protein sequence ID" value="KAJ0388749.1"/>
    <property type="molecule type" value="Genomic_DNA"/>
</dbReference>
<dbReference type="SUPFAM" id="SSF55347">
    <property type="entry name" value="Glyceraldehyde-3-phosphate dehydrogenase-like, C-terminal domain"/>
    <property type="match status" value="1"/>
</dbReference>
<proteinExistence type="inferred from homology"/>
<dbReference type="Pfam" id="PF02800">
    <property type="entry name" value="Gp_dh_C"/>
    <property type="match status" value="1"/>
</dbReference>
<evidence type="ECO:0000313" key="5">
    <source>
        <dbReference type="Proteomes" id="UP001209570"/>
    </source>
</evidence>
<gene>
    <name evidence="4" type="ORF">P43SY_010948</name>
</gene>
<dbReference type="PANTHER" id="PTHR10836:SF76">
    <property type="entry name" value="GLYCERALDEHYDE-3-PHOSPHATE DEHYDROGENASE-RELATED"/>
    <property type="match status" value="1"/>
</dbReference>
<organism evidence="4 5">
    <name type="scientific">Pythium insidiosum</name>
    <name type="common">Pythiosis disease agent</name>
    <dbReference type="NCBI Taxonomy" id="114742"/>
    <lineage>
        <taxon>Eukaryota</taxon>
        <taxon>Sar</taxon>
        <taxon>Stramenopiles</taxon>
        <taxon>Oomycota</taxon>
        <taxon>Peronosporomycetes</taxon>
        <taxon>Pythiales</taxon>
        <taxon>Pythiaceae</taxon>
        <taxon>Pythium</taxon>
    </lineage>
</organism>
<accession>A0AAD5Q202</accession>
<dbReference type="GO" id="GO:0005829">
    <property type="term" value="C:cytosol"/>
    <property type="evidence" value="ECO:0007669"/>
    <property type="project" value="TreeGrafter"/>
</dbReference>
<dbReference type="InterPro" id="IPR020829">
    <property type="entry name" value="GlycerAld_3-P_DH_cat"/>
</dbReference>
<sequence length="89" mass="9541">MDVSVVDLTCRLAKPASYEQSKAAIKKVSENELKGILSYTKDEVVSNDFLHDKRSSIFDAMLKNRTMSSGVTAAASSAVKTACVLNGTP</sequence>
<comment type="similarity">
    <text evidence="1">Belongs to the glyceraldehyde-3-phosphate dehydrogenase family.</text>
</comment>
<evidence type="ECO:0000259" key="3">
    <source>
        <dbReference type="Pfam" id="PF02800"/>
    </source>
</evidence>